<name>A0A1R1X0V2_9FUNG</name>
<reference evidence="2" key="1">
    <citation type="submission" date="2017-01" db="EMBL/GenBank/DDBJ databases">
        <authorList>
            <person name="Wang Y."/>
            <person name="White M."/>
            <person name="Kvist S."/>
            <person name="Moncalvo J.-M."/>
        </authorList>
    </citation>
    <scope>NUCLEOTIDE SEQUENCE [LARGE SCALE GENOMIC DNA]</scope>
    <source>
        <strain evidence="2">ID-206-W2</strain>
    </source>
</reference>
<gene>
    <name evidence="1" type="ORF">AYI69_g11132</name>
</gene>
<evidence type="ECO:0000313" key="1">
    <source>
        <dbReference type="EMBL" id="OMJ08273.1"/>
    </source>
</evidence>
<dbReference type="AlphaFoldDB" id="A0A1R1X0V2"/>
<organism evidence="1 2">
    <name type="scientific">Smittium culicis</name>
    <dbReference type="NCBI Taxonomy" id="133412"/>
    <lineage>
        <taxon>Eukaryota</taxon>
        <taxon>Fungi</taxon>
        <taxon>Fungi incertae sedis</taxon>
        <taxon>Zoopagomycota</taxon>
        <taxon>Kickxellomycotina</taxon>
        <taxon>Harpellomycetes</taxon>
        <taxon>Harpellales</taxon>
        <taxon>Legeriomycetaceae</taxon>
        <taxon>Smittium</taxon>
    </lineage>
</organism>
<feature type="non-terminal residue" evidence="1">
    <location>
        <position position="103"/>
    </location>
</feature>
<protein>
    <submittedName>
        <fullName evidence="1">Uncharacterized protein</fullName>
    </submittedName>
</protein>
<proteinExistence type="predicted"/>
<dbReference type="EMBL" id="LSSM01007437">
    <property type="protein sequence ID" value="OMJ08273.1"/>
    <property type="molecule type" value="Genomic_DNA"/>
</dbReference>
<dbReference type="Proteomes" id="UP000187429">
    <property type="component" value="Unassembled WGS sequence"/>
</dbReference>
<accession>A0A1R1X0V2</accession>
<comment type="caution">
    <text evidence="1">The sequence shown here is derived from an EMBL/GenBank/DDBJ whole genome shotgun (WGS) entry which is preliminary data.</text>
</comment>
<sequence>MNTDNQTPQSTETQIEVMIRAINTLMAKVGNLTVERATEPTAEEDQHITANVPATVLNVYPELEKLIPSISDDFHMTVLTEEEKREAIYACPKSSNVSYNPPP</sequence>
<evidence type="ECO:0000313" key="2">
    <source>
        <dbReference type="Proteomes" id="UP000187429"/>
    </source>
</evidence>
<keyword evidence="2" id="KW-1185">Reference proteome</keyword>